<dbReference type="SUPFAM" id="SSF54001">
    <property type="entry name" value="Cysteine proteinases"/>
    <property type="match status" value="1"/>
</dbReference>
<proteinExistence type="predicted"/>
<dbReference type="EMBL" id="MN738888">
    <property type="protein sequence ID" value="QHT29934.1"/>
    <property type="molecule type" value="Genomic_DNA"/>
</dbReference>
<name>A0A6C0EL65_9ZZZZ</name>
<dbReference type="InterPro" id="IPR038765">
    <property type="entry name" value="Papain-like_cys_pep_sf"/>
</dbReference>
<sequence>MFLFDEDEIERLRTVYNKEHPREPQIEKTDAKAVWAELKRRLHSKCNDGNPTCIVGSMMKRPRAPESWDANRTEWLSSDDIDKIENEYERVIDDYYFVGCVPIDFDLKSEMSKCIVSTLCSLKLDTLRKKGYRRIGIVFNTDVHDGPGQHWIAAFLDMRDELMYPRMTYFDSYARKPEKEIQRLMFRWKDQLDSHGGSPMKLTYNTTRHQFKDSECGMYCLLFHRACLLGISMKSRVKDDEVNALRDLLWRRSKK</sequence>
<dbReference type="AlphaFoldDB" id="A0A6C0EL65"/>
<accession>A0A6C0EL65</accession>
<dbReference type="Gene3D" id="3.40.395.10">
    <property type="entry name" value="Adenoviral Proteinase, Chain A"/>
    <property type="match status" value="1"/>
</dbReference>
<organism evidence="1">
    <name type="scientific">viral metagenome</name>
    <dbReference type="NCBI Taxonomy" id="1070528"/>
    <lineage>
        <taxon>unclassified sequences</taxon>
        <taxon>metagenomes</taxon>
        <taxon>organismal metagenomes</taxon>
    </lineage>
</organism>
<reference evidence="1" key="1">
    <citation type="journal article" date="2020" name="Nature">
        <title>Giant virus diversity and host interactions through global metagenomics.</title>
        <authorList>
            <person name="Schulz F."/>
            <person name="Roux S."/>
            <person name="Paez-Espino D."/>
            <person name="Jungbluth S."/>
            <person name="Walsh D.A."/>
            <person name="Denef V.J."/>
            <person name="McMahon K.D."/>
            <person name="Konstantinidis K.T."/>
            <person name="Eloe-Fadrosh E.A."/>
            <person name="Kyrpides N.C."/>
            <person name="Woyke T."/>
        </authorList>
    </citation>
    <scope>NUCLEOTIDE SEQUENCE</scope>
    <source>
        <strain evidence="1">GVMAG-M-3300009068-25</strain>
    </source>
</reference>
<protein>
    <recommendedName>
        <fullName evidence="2">Ubiquitin-like protease family profile domain-containing protein</fullName>
    </recommendedName>
</protein>
<evidence type="ECO:0000313" key="1">
    <source>
        <dbReference type="EMBL" id="QHT29934.1"/>
    </source>
</evidence>
<evidence type="ECO:0008006" key="2">
    <source>
        <dbReference type="Google" id="ProtNLM"/>
    </source>
</evidence>